<sequence>MRGWQLHSLLIEDGYLPGATICCISGSTHKVQYHSENYYEPWNSYPISQPIHVALHRRFSQPEAWTAILEHHSVTGQEWFAQLQMTPVDFAAELRAAHGSQITRVFDRVLGRYRGPGQF</sequence>
<name>A0A2P7AQ24_9HYPH</name>
<dbReference type="EMBL" id="PGGM01000025">
    <property type="protein sequence ID" value="PSH56318.1"/>
    <property type="molecule type" value="Genomic_DNA"/>
</dbReference>
<dbReference type="AlphaFoldDB" id="A0A2P7AQ24"/>
<evidence type="ECO:0000313" key="1">
    <source>
        <dbReference type="EMBL" id="PSH56318.1"/>
    </source>
</evidence>
<accession>A0A2P7AQ24</accession>
<gene>
    <name evidence="1" type="ORF">CU103_30120</name>
</gene>
<evidence type="ECO:0000313" key="2">
    <source>
        <dbReference type="Proteomes" id="UP000241764"/>
    </source>
</evidence>
<proteinExistence type="predicted"/>
<keyword evidence="2" id="KW-1185">Reference proteome</keyword>
<protein>
    <submittedName>
        <fullName evidence="1">Uncharacterized protein</fullName>
    </submittedName>
</protein>
<organism evidence="1 2">
    <name type="scientific">Phyllobacterium sophorae</name>
    <dbReference type="NCBI Taxonomy" id="1520277"/>
    <lineage>
        <taxon>Bacteria</taxon>
        <taxon>Pseudomonadati</taxon>
        <taxon>Pseudomonadota</taxon>
        <taxon>Alphaproteobacteria</taxon>
        <taxon>Hyphomicrobiales</taxon>
        <taxon>Phyllobacteriaceae</taxon>
        <taxon>Phyllobacterium</taxon>
    </lineage>
</organism>
<comment type="caution">
    <text evidence="1">The sequence shown here is derived from an EMBL/GenBank/DDBJ whole genome shotgun (WGS) entry which is preliminary data.</text>
</comment>
<dbReference type="Proteomes" id="UP000241764">
    <property type="component" value="Unassembled WGS sequence"/>
</dbReference>
<reference evidence="2" key="1">
    <citation type="submission" date="2017-11" db="EMBL/GenBank/DDBJ databases">
        <authorList>
            <person name="Kuznetsova I."/>
            <person name="Sazanova A."/>
            <person name="Chirak E."/>
            <person name="Safronova V."/>
            <person name="Willems A."/>
        </authorList>
    </citation>
    <scope>NUCLEOTIDE SEQUENCE [LARGE SCALE GENOMIC DNA]</scope>
    <source>
        <strain evidence="2">CCBAU 03422</strain>
    </source>
</reference>